<gene>
    <name evidence="2" type="ORF">ACFQ41_00415</name>
</gene>
<organism evidence="2 3">
    <name type="scientific">Lacticaseibacillus suilingensis</name>
    <dbReference type="NCBI Taxonomy" id="2799577"/>
    <lineage>
        <taxon>Bacteria</taxon>
        <taxon>Bacillati</taxon>
        <taxon>Bacillota</taxon>
        <taxon>Bacilli</taxon>
        <taxon>Lactobacillales</taxon>
        <taxon>Lactobacillaceae</taxon>
        <taxon>Lacticaseibacillus</taxon>
    </lineage>
</organism>
<sequence>MLDSDGSLQLFLERLGQFIELFPTDEPLISAEAANAGDKHYAHFALLVDDIQAARQRLIDHNAPVDVEPNIGNSHVWQMWTHDPDGNKMEIMQYTDQPFELTGHIDEPSF</sequence>
<dbReference type="PROSITE" id="PS51819">
    <property type="entry name" value="VOC"/>
    <property type="match status" value="1"/>
</dbReference>
<evidence type="ECO:0000313" key="3">
    <source>
        <dbReference type="Proteomes" id="UP001597199"/>
    </source>
</evidence>
<dbReference type="Proteomes" id="UP001597199">
    <property type="component" value="Unassembled WGS sequence"/>
</dbReference>
<feature type="domain" description="VOC" evidence="1">
    <location>
        <begin position="1"/>
        <end position="94"/>
    </location>
</feature>
<dbReference type="InterPro" id="IPR004360">
    <property type="entry name" value="Glyas_Fos-R_dOase_dom"/>
</dbReference>
<dbReference type="SUPFAM" id="SSF54593">
    <property type="entry name" value="Glyoxalase/Bleomycin resistance protein/Dihydroxybiphenyl dioxygenase"/>
    <property type="match status" value="1"/>
</dbReference>
<dbReference type="Gene3D" id="3.10.180.10">
    <property type="entry name" value="2,3-Dihydroxybiphenyl 1,2-Dioxygenase, domain 1"/>
    <property type="match status" value="1"/>
</dbReference>
<dbReference type="InterPro" id="IPR037523">
    <property type="entry name" value="VOC_core"/>
</dbReference>
<keyword evidence="3" id="KW-1185">Reference proteome</keyword>
<proteinExistence type="predicted"/>
<dbReference type="EMBL" id="JBHTOA010000002">
    <property type="protein sequence ID" value="MFD1397767.1"/>
    <property type="molecule type" value="Genomic_DNA"/>
</dbReference>
<dbReference type="RefSeq" id="WP_204119895.1">
    <property type="nucleotide sequence ID" value="NZ_BOLV01000041.1"/>
</dbReference>
<protein>
    <submittedName>
        <fullName evidence="2">VOC family protein</fullName>
    </submittedName>
</protein>
<evidence type="ECO:0000259" key="1">
    <source>
        <dbReference type="PROSITE" id="PS51819"/>
    </source>
</evidence>
<evidence type="ECO:0000313" key="2">
    <source>
        <dbReference type="EMBL" id="MFD1397767.1"/>
    </source>
</evidence>
<dbReference type="Pfam" id="PF00903">
    <property type="entry name" value="Glyoxalase"/>
    <property type="match status" value="1"/>
</dbReference>
<comment type="caution">
    <text evidence="2">The sequence shown here is derived from an EMBL/GenBank/DDBJ whole genome shotgun (WGS) entry which is preliminary data.</text>
</comment>
<name>A0ABW4BDG9_9LACO</name>
<accession>A0ABW4BDG9</accession>
<reference evidence="3" key="1">
    <citation type="journal article" date="2019" name="Int. J. Syst. Evol. Microbiol.">
        <title>The Global Catalogue of Microorganisms (GCM) 10K type strain sequencing project: providing services to taxonomists for standard genome sequencing and annotation.</title>
        <authorList>
            <consortium name="The Broad Institute Genomics Platform"/>
            <consortium name="The Broad Institute Genome Sequencing Center for Infectious Disease"/>
            <person name="Wu L."/>
            <person name="Ma J."/>
        </authorList>
    </citation>
    <scope>NUCLEOTIDE SEQUENCE [LARGE SCALE GENOMIC DNA]</scope>
    <source>
        <strain evidence="3">CCM 9110</strain>
    </source>
</reference>
<dbReference type="InterPro" id="IPR029068">
    <property type="entry name" value="Glyas_Bleomycin-R_OHBP_Dase"/>
</dbReference>